<dbReference type="AlphaFoldDB" id="A0A9W7ZYG6"/>
<protein>
    <submittedName>
        <fullName evidence="2">Uncharacterized protein</fullName>
    </submittedName>
</protein>
<dbReference type="Proteomes" id="UP001150538">
    <property type="component" value="Unassembled WGS sequence"/>
</dbReference>
<feature type="region of interest" description="Disordered" evidence="1">
    <location>
        <begin position="421"/>
        <end position="447"/>
    </location>
</feature>
<reference evidence="2" key="1">
    <citation type="submission" date="2022-07" db="EMBL/GenBank/DDBJ databases">
        <title>Phylogenomic reconstructions and comparative analyses of Kickxellomycotina fungi.</title>
        <authorList>
            <person name="Reynolds N.K."/>
            <person name="Stajich J.E."/>
            <person name="Barry K."/>
            <person name="Grigoriev I.V."/>
            <person name="Crous P."/>
            <person name="Smith M.E."/>
        </authorList>
    </citation>
    <scope>NUCLEOTIDE SEQUENCE</scope>
    <source>
        <strain evidence="2">NBRC 100468</strain>
    </source>
</reference>
<feature type="region of interest" description="Disordered" evidence="1">
    <location>
        <begin position="43"/>
        <end position="63"/>
    </location>
</feature>
<evidence type="ECO:0000313" key="3">
    <source>
        <dbReference type="Proteomes" id="UP001150538"/>
    </source>
</evidence>
<proteinExistence type="predicted"/>
<sequence length="747" mass="84176">MDDLPLSTKRLICKYLFELDNFTGNTDLYKDVVGAPGAPSLLSPSAASAAPTAPDQGSANSQPQHIRLNEGKKALWALASTSQSWREVALKQLWGTLPLHTYARTTTHSDRYQLVRRDFDEFVHKLLFNCFEYHRLNQGVNQGKGAQCIPPCIALDWSNLTHVVLALNLIKSWEALCRTFRKHIPNLLHLEFLRMDAPYNEVLQYVIRYLPSVKRFRLVQLDQSYEYQLGKCRERERGAANLLPTVPKRFEKLGIGGQETTHEWIHNVCRTQPNLSQLYLGVVWMNVLDAFDGIENIPDAVMFRIRLHHFTIEKIYSCFDSDVERVSRNPCGIQAPMVPSQASGDTAAAGGGLLHREEHQNDFDIPIPIDSNLFPCLVTLSIRDIQWVPATESLTTGSAGIGISGSKHFTQEPSRSPIARQRNWNVNPDRPLRSPQITIDTPTPSPIRWTHQPPANSRPSSTVSAAAHSIPIPPTVTHVPQNLDQVVFRNLLSRLFSRKWEYLRKLTLPSITDMDSSLIAESCPVLFSLHSMGSDQYRPPLTNRGFLTLSQGIPTLRQMTIKVYFYGSEYCNALDDGIIISEMSQTQVVNHGMYVNPLTLTRHSWSCTTLSELDISYSSISVIGLQALLMECPRLISLSVRVDTAIHGVPLSVITTSVRRVPQQYKFSKAGWVIHTLLRYLKIQLSGPFIEQTMSSLISHTTRLNTCELDAGEKSAWILDIVTRTARQVHFSLIKNVDNAWATIPEW</sequence>
<feature type="compositionally biased region" description="Low complexity" evidence="1">
    <location>
        <begin position="43"/>
        <end position="54"/>
    </location>
</feature>
<evidence type="ECO:0000313" key="2">
    <source>
        <dbReference type="EMBL" id="KAJ1915806.1"/>
    </source>
</evidence>
<dbReference type="Gene3D" id="3.80.10.10">
    <property type="entry name" value="Ribonuclease Inhibitor"/>
    <property type="match status" value="1"/>
</dbReference>
<organism evidence="2 3">
    <name type="scientific">Mycoemilia scoparia</name>
    <dbReference type="NCBI Taxonomy" id="417184"/>
    <lineage>
        <taxon>Eukaryota</taxon>
        <taxon>Fungi</taxon>
        <taxon>Fungi incertae sedis</taxon>
        <taxon>Zoopagomycota</taxon>
        <taxon>Kickxellomycotina</taxon>
        <taxon>Kickxellomycetes</taxon>
        <taxon>Kickxellales</taxon>
        <taxon>Kickxellaceae</taxon>
        <taxon>Mycoemilia</taxon>
    </lineage>
</organism>
<comment type="caution">
    <text evidence="2">The sequence shown here is derived from an EMBL/GenBank/DDBJ whole genome shotgun (WGS) entry which is preliminary data.</text>
</comment>
<dbReference type="OrthoDB" id="10502982at2759"/>
<gene>
    <name evidence="2" type="ORF">H4219_004123</name>
</gene>
<dbReference type="InterPro" id="IPR032675">
    <property type="entry name" value="LRR_dom_sf"/>
</dbReference>
<accession>A0A9W7ZYG6</accession>
<dbReference type="EMBL" id="JANBPU010000129">
    <property type="protein sequence ID" value="KAJ1915806.1"/>
    <property type="molecule type" value="Genomic_DNA"/>
</dbReference>
<keyword evidence="3" id="KW-1185">Reference proteome</keyword>
<evidence type="ECO:0000256" key="1">
    <source>
        <dbReference type="SAM" id="MobiDB-lite"/>
    </source>
</evidence>
<dbReference type="SUPFAM" id="SSF52047">
    <property type="entry name" value="RNI-like"/>
    <property type="match status" value="1"/>
</dbReference>
<name>A0A9W7ZYG6_9FUNG</name>